<evidence type="ECO:0000256" key="1">
    <source>
        <dbReference type="SAM" id="SignalP"/>
    </source>
</evidence>
<dbReference type="EMBL" id="JACHCA010000004">
    <property type="protein sequence ID" value="MBB6127587.1"/>
    <property type="molecule type" value="Genomic_DNA"/>
</dbReference>
<organism evidence="3 5">
    <name type="scientific">Mucilaginibacter lappiensis</name>
    <dbReference type="NCBI Taxonomy" id="354630"/>
    <lineage>
        <taxon>Bacteria</taxon>
        <taxon>Pseudomonadati</taxon>
        <taxon>Bacteroidota</taxon>
        <taxon>Sphingobacteriia</taxon>
        <taxon>Sphingobacteriales</taxon>
        <taxon>Sphingobacteriaceae</taxon>
        <taxon>Mucilaginibacter</taxon>
    </lineage>
</organism>
<feature type="signal peptide" evidence="1">
    <location>
        <begin position="1"/>
        <end position="23"/>
    </location>
</feature>
<evidence type="ECO:0000313" key="4">
    <source>
        <dbReference type="Proteomes" id="UP000541583"/>
    </source>
</evidence>
<keyword evidence="1" id="KW-0732">Signal</keyword>
<dbReference type="Proteomes" id="UP000548326">
    <property type="component" value="Unassembled WGS sequence"/>
</dbReference>
<keyword evidence="4" id="KW-1185">Reference proteome</keyword>
<evidence type="ECO:0008006" key="6">
    <source>
        <dbReference type="Google" id="ProtNLM"/>
    </source>
</evidence>
<accession>A0A1N6X969</accession>
<dbReference type="InterPro" id="IPR025347">
    <property type="entry name" value="DUF4251"/>
</dbReference>
<dbReference type="OrthoDB" id="1097715at2"/>
<dbReference type="RefSeq" id="WP_076373264.1">
    <property type="nucleotide sequence ID" value="NZ_FTMG01000004.1"/>
</dbReference>
<protein>
    <recommendedName>
        <fullName evidence="6">DUF4251 domain-containing protein</fullName>
    </recommendedName>
</protein>
<proteinExistence type="predicted"/>
<dbReference type="AlphaFoldDB" id="A0A1N6X969"/>
<sequence length="173" mass="19065">MKLLKNISALFFLIFISINIANAQSAGNDKKAARALAVKNMVEAQNYVFNANYVMPMRGVGRSLTSEYDLTVSKDTVAAFLPYFGRAYTAPYNPTEGGIKFTNTHFTYTSKAGKKGGWSITIKPTGKDKNISDWRDVQTLRLDISADGYASLQVTSSNRDPISFNGTIEKRGK</sequence>
<evidence type="ECO:0000313" key="3">
    <source>
        <dbReference type="EMBL" id="MBB6127587.1"/>
    </source>
</evidence>
<reference evidence="4 5" key="1">
    <citation type="submission" date="2020-08" db="EMBL/GenBank/DDBJ databases">
        <title>Genomic Encyclopedia of Type Strains, Phase IV (KMG-V): Genome sequencing to study the core and pangenomes of soil and plant-associated prokaryotes.</title>
        <authorList>
            <person name="Whitman W."/>
        </authorList>
    </citation>
    <scope>NUCLEOTIDE SEQUENCE [LARGE SCALE GENOMIC DNA]</scope>
    <source>
        <strain evidence="2 4">ANJLi2</strain>
        <strain evidence="3 5">MP601</strain>
    </source>
</reference>
<dbReference type="Proteomes" id="UP000541583">
    <property type="component" value="Unassembled WGS sequence"/>
</dbReference>
<dbReference type="STRING" id="354630.SAMN05421821_104236"/>
<dbReference type="Gene3D" id="2.40.128.410">
    <property type="match status" value="1"/>
</dbReference>
<feature type="chain" id="PRO_5044563100" description="DUF4251 domain-containing protein" evidence="1">
    <location>
        <begin position="24"/>
        <end position="173"/>
    </location>
</feature>
<name>A0A1N6X969_9SPHI</name>
<evidence type="ECO:0000313" key="5">
    <source>
        <dbReference type="Proteomes" id="UP000548326"/>
    </source>
</evidence>
<dbReference type="EMBL" id="JACHCB010000004">
    <property type="protein sequence ID" value="MBB6109352.1"/>
    <property type="molecule type" value="Genomic_DNA"/>
</dbReference>
<gene>
    <name evidence="3" type="ORF">HDF22_001695</name>
    <name evidence="2" type="ORF">HDF23_002099</name>
</gene>
<evidence type="ECO:0000313" key="2">
    <source>
        <dbReference type="EMBL" id="MBB6109352.1"/>
    </source>
</evidence>
<comment type="caution">
    <text evidence="3">The sequence shown here is derived from an EMBL/GenBank/DDBJ whole genome shotgun (WGS) entry which is preliminary data.</text>
</comment>
<dbReference type="Pfam" id="PF14059">
    <property type="entry name" value="DUF4251"/>
    <property type="match status" value="1"/>
</dbReference>